<accession>A0A4Z2HBM4</accession>
<evidence type="ECO:0000313" key="2">
    <source>
        <dbReference type="Proteomes" id="UP000314294"/>
    </source>
</evidence>
<reference evidence="1 2" key="1">
    <citation type="submission" date="2019-03" db="EMBL/GenBank/DDBJ databases">
        <title>First draft genome of Liparis tanakae, snailfish: a comprehensive survey of snailfish specific genes.</title>
        <authorList>
            <person name="Kim W."/>
            <person name="Song I."/>
            <person name="Jeong J.-H."/>
            <person name="Kim D."/>
            <person name="Kim S."/>
            <person name="Ryu S."/>
            <person name="Song J.Y."/>
            <person name="Lee S.K."/>
        </authorList>
    </citation>
    <scope>NUCLEOTIDE SEQUENCE [LARGE SCALE GENOMIC DNA]</scope>
    <source>
        <tissue evidence="1">Muscle</tissue>
    </source>
</reference>
<keyword evidence="2" id="KW-1185">Reference proteome</keyword>
<name>A0A4Z2HBM4_9TELE</name>
<comment type="caution">
    <text evidence="1">The sequence shown here is derived from an EMBL/GenBank/DDBJ whole genome shotgun (WGS) entry which is preliminary data.</text>
</comment>
<gene>
    <name evidence="1" type="ORF">EYF80_027562</name>
</gene>
<organism evidence="1 2">
    <name type="scientific">Liparis tanakae</name>
    <name type="common">Tanaka's snailfish</name>
    <dbReference type="NCBI Taxonomy" id="230148"/>
    <lineage>
        <taxon>Eukaryota</taxon>
        <taxon>Metazoa</taxon>
        <taxon>Chordata</taxon>
        <taxon>Craniata</taxon>
        <taxon>Vertebrata</taxon>
        <taxon>Euteleostomi</taxon>
        <taxon>Actinopterygii</taxon>
        <taxon>Neopterygii</taxon>
        <taxon>Teleostei</taxon>
        <taxon>Neoteleostei</taxon>
        <taxon>Acanthomorphata</taxon>
        <taxon>Eupercaria</taxon>
        <taxon>Perciformes</taxon>
        <taxon>Cottioidei</taxon>
        <taxon>Cottales</taxon>
        <taxon>Liparidae</taxon>
        <taxon>Liparis</taxon>
    </lineage>
</organism>
<sequence length="98" mass="10839">MELLSLCASLYPKPLCALLSALGPCTLHVDVSEPHWLSQATAQRCSRSRAPSRWTPLPPQPVSLRLSLTPSQRRVRGETGVRHQTVTRQEWLRAGAGN</sequence>
<proteinExistence type="predicted"/>
<evidence type="ECO:0000313" key="1">
    <source>
        <dbReference type="EMBL" id="TNN62182.1"/>
    </source>
</evidence>
<dbReference type="EMBL" id="SRLO01000299">
    <property type="protein sequence ID" value="TNN62182.1"/>
    <property type="molecule type" value="Genomic_DNA"/>
</dbReference>
<protein>
    <submittedName>
        <fullName evidence="1">Uncharacterized protein</fullName>
    </submittedName>
</protein>
<dbReference type="Proteomes" id="UP000314294">
    <property type="component" value="Unassembled WGS sequence"/>
</dbReference>
<dbReference type="AlphaFoldDB" id="A0A4Z2HBM4"/>